<accession>A0A232FCI6</accession>
<protein>
    <submittedName>
        <fullName evidence="1">Uncharacterized protein</fullName>
    </submittedName>
</protein>
<comment type="caution">
    <text evidence="1">The sequence shown here is derived from an EMBL/GenBank/DDBJ whole genome shotgun (WGS) entry which is preliminary data.</text>
</comment>
<proteinExistence type="predicted"/>
<keyword evidence="2" id="KW-1185">Reference proteome</keyword>
<dbReference type="EMBL" id="NNAY01000420">
    <property type="protein sequence ID" value="OXU28524.1"/>
    <property type="molecule type" value="Genomic_DNA"/>
</dbReference>
<dbReference type="AlphaFoldDB" id="A0A232FCI6"/>
<reference evidence="1 2" key="1">
    <citation type="journal article" date="2017" name="Curr. Biol.">
        <title>The Evolution of Venom by Co-option of Single-Copy Genes.</title>
        <authorList>
            <person name="Martinson E.O."/>
            <person name="Mrinalini"/>
            <person name="Kelkar Y.D."/>
            <person name="Chang C.H."/>
            <person name="Werren J.H."/>
        </authorList>
    </citation>
    <scope>NUCLEOTIDE SEQUENCE [LARGE SCALE GENOMIC DNA]</scope>
    <source>
        <strain evidence="1 2">Alberta</strain>
        <tissue evidence="1">Whole body</tissue>
    </source>
</reference>
<gene>
    <name evidence="1" type="ORF">TSAR_016155</name>
</gene>
<sequence length="27" mass="3085">MSDPTLALNDLILKIEMCTKKAEYKSQ</sequence>
<dbReference type="Proteomes" id="UP000215335">
    <property type="component" value="Unassembled WGS sequence"/>
</dbReference>
<name>A0A232FCI6_9HYME</name>
<organism evidence="1 2">
    <name type="scientific">Trichomalopsis sarcophagae</name>
    <dbReference type="NCBI Taxonomy" id="543379"/>
    <lineage>
        <taxon>Eukaryota</taxon>
        <taxon>Metazoa</taxon>
        <taxon>Ecdysozoa</taxon>
        <taxon>Arthropoda</taxon>
        <taxon>Hexapoda</taxon>
        <taxon>Insecta</taxon>
        <taxon>Pterygota</taxon>
        <taxon>Neoptera</taxon>
        <taxon>Endopterygota</taxon>
        <taxon>Hymenoptera</taxon>
        <taxon>Apocrita</taxon>
        <taxon>Proctotrupomorpha</taxon>
        <taxon>Chalcidoidea</taxon>
        <taxon>Pteromalidae</taxon>
        <taxon>Pteromalinae</taxon>
        <taxon>Trichomalopsis</taxon>
    </lineage>
</organism>
<evidence type="ECO:0000313" key="1">
    <source>
        <dbReference type="EMBL" id="OXU28524.1"/>
    </source>
</evidence>
<evidence type="ECO:0000313" key="2">
    <source>
        <dbReference type="Proteomes" id="UP000215335"/>
    </source>
</evidence>